<accession>A0A5S5DMG7</accession>
<comment type="caution">
    <text evidence="3">The sequence shown here is derived from an EMBL/GenBank/DDBJ whole genome shotgun (WGS) entry which is preliminary data.</text>
</comment>
<dbReference type="AlphaFoldDB" id="A0A5S5DMG7"/>
<evidence type="ECO:0000259" key="2">
    <source>
        <dbReference type="Pfam" id="PF03779"/>
    </source>
</evidence>
<gene>
    <name evidence="3" type="ORF">BC792_10579</name>
</gene>
<dbReference type="EMBL" id="VNHX01000005">
    <property type="protein sequence ID" value="TYP96588.1"/>
    <property type="molecule type" value="Genomic_DNA"/>
</dbReference>
<evidence type="ECO:0000313" key="4">
    <source>
        <dbReference type="Proteomes" id="UP000325105"/>
    </source>
</evidence>
<dbReference type="Pfam" id="PF03779">
    <property type="entry name" value="SPW"/>
    <property type="match status" value="1"/>
</dbReference>
<reference evidence="3 4" key="1">
    <citation type="submission" date="2019-07" db="EMBL/GenBank/DDBJ databases">
        <title>Genomic Encyclopedia of Archaeal and Bacterial Type Strains, Phase II (KMG-II): from individual species to whole genera.</title>
        <authorList>
            <person name="Goeker M."/>
        </authorList>
    </citation>
    <scope>NUCLEOTIDE SEQUENCE [LARGE SCALE GENOMIC DNA]</scope>
    <source>
        <strain evidence="3 4">DSM 18850</strain>
    </source>
</reference>
<protein>
    <recommendedName>
        <fullName evidence="2">SPW repeat-containing integral membrane domain-containing protein</fullName>
    </recommendedName>
</protein>
<evidence type="ECO:0000313" key="3">
    <source>
        <dbReference type="EMBL" id="TYP96588.1"/>
    </source>
</evidence>
<dbReference type="InterPro" id="IPR005530">
    <property type="entry name" value="SPW"/>
</dbReference>
<feature type="transmembrane region" description="Helical" evidence="1">
    <location>
        <begin position="7"/>
        <end position="27"/>
    </location>
</feature>
<dbReference type="OrthoDB" id="129082at2"/>
<feature type="transmembrane region" description="Helical" evidence="1">
    <location>
        <begin position="68"/>
        <end position="87"/>
    </location>
</feature>
<keyword evidence="1" id="KW-1133">Transmembrane helix</keyword>
<feature type="transmembrane region" description="Helical" evidence="1">
    <location>
        <begin position="39"/>
        <end position="56"/>
    </location>
</feature>
<evidence type="ECO:0000256" key="1">
    <source>
        <dbReference type="SAM" id="Phobius"/>
    </source>
</evidence>
<feature type="domain" description="SPW repeat-containing integral membrane" evidence="2">
    <location>
        <begin position="9"/>
        <end position="107"/>
    </location>
</feature>
<keyword evidence="1" id="KW-0472">Membrane</keyword>
<dbReference type="RefSeq" id="WP_148907981.1">
    <property type="nucleotide sequence ID" value="NZ_VNHX01000005.1"/>
</dbReference>
<proteinExistence type="predicted"/>
<organism evidence="3 4">
    <name type="scientific">Sphingobacterium allocomposti</name>
    <dbReference type="NCBI Taxonomy" id="415956"/>
    <lineage>
        <taxon>Bacteria</taxon>
        <taxon>Pseudomonadati</taxon>
        <taxon>Bacteroidota</taxon>
        <taxon>Sphingobacteriia</taxon>
        <taxon>Sphingobacteriales</taxon>
        <taxon>Sphingobacteriaceae</taxon>
        <taxon>Sphingobacterium</taxon>
    </lineage>
</organism>
<name>A0A5S5DMG7_9SPHI</name>
<sequence>MRKFIPTHWHAIMDYLLVLILLGGPWLSGFDDVPAATKVSMWSAAAIAGLSIFTCNEGGIVRVIPMNIHLILDIFLGVFLILSPFIFGFSAEVYTFHMLMGFIILGSGIFTRTSVKKRRPPVPVGRRT</sequence>
<feature type="transmembrane region" description="Helical" evidence="1">
    <location>
        <begin position="93"/>
        <end position="111"/>
    </location>
</feature>
<dbReference type="Proteomes" id="UP000325105">
    <property type="component" value="Unassembled WGS sequence"/>
</dbReference>
<keyword evidence="1" id="KW-0812">Transmembrane</keyword>
<keyword evidence="4" id="KW-1185">Reference proteome</keyword>